<evidence type="ECO:0000313" key="8">
    <source>
        <dbReference type="EMBL" id="KGJ08319.1"/>
    </source>
</evidence>
<dbReference type="STRING" id="690417.IC63_05665"/>
<dbReference type="CDD" id="cd02440">
    <property type="entry name" value="AdoMet_MTases"/>
    <property type="match status" value="1"/>
</dbReference>
<dbReference type="PRINTS" id="PR02008">
    <property type="entry name" value="RCMTFAMILY"/>
</dbReference>
<keyword evidence="4 5" id="KW-0694">RNA-binding</keyword>
<dbReference type="OrthoDB" id="9810297at2"/>
<dbReference type="Pfam" id="PF22458">
    <property type="entry name" value="RsmF-B_ferredox"/>
    <property type="match status" value="1"/>
</dbReference>
<comment type="caution">
    <text evidence="8">The sequence shown here is derived from an EMBL/GenBank/DDBJ whole genome shotgun (WGS) entry which is preliminary data.</text>
</comment>
<feature type="region of interest" description="Disordered" evidence="6">
    <location>
        <begin position="90"/>
        <end position="111"/>
    </location>
</feature>
<dbReference type="GO" id="GO:0001510">
    <property type="term" value="P:RNA methylation"/>
    <property type="evidence" value="ECO:0007669"/>
    <property type="project" value="InterPro"/>
</dbReference>
<keyword evidence="9" id="KW-1185">Reference proteome</keyword>
<protein>
    <submittedName>
        <fullName evidence="8">SAM-dependent methlyltransferase</fullName>
    </submittedName>
</protein>
<proteinExistence type="inferred from homology"/>
<evidence type="ECO:0000256" key="2">
    <source>
        <dbReference type="ARBA" id="ARBA00022679"/>
    </source>
</evidence>
<evidence type="ECO:0000313" key="9">
    <source>
        <dbReference type="Proteomes" id="UP000029917"/>
    </source>
</evidence>
<dbReference type="EMBL" id="JRKS01000011">
    <property type="protein sequence ID" value="KGJ08319.1"/>
    <property type="molecule type" value="Genomic_DNA"/>
</dbReference>
<dbReference type="PANTHER" id="PTHR22807">
    <property type="entry name" value="NOP2 YEAST -RELATED NOL1/NOP2/FMU SUN DOMAIN-CONTAINING"/>
    <property type="match status" value="1"/>
</dbReference>
<name>A0A099FCP5_9RHOB</name>
<dbReference type="PANTHER" id="PTHR22807:SF53">
    <property type="entry name" value="RIBOSOMAL RNA SMALL SUBUNIT METHYLTRANSFERASE B-RELATED"/>
    <property type="match status" value="1"/>
</dbReference>
<organism evidence="8 9">
    <name type="scientific">Paracoccus sphaerophysae</name>
    <dbReference type="NCBI Taxonomy" id="690417"/>
    <lineage>
        <taxon>Bacteria</taxon>
        <taxon>Pseudomonadati</taxon>
        <taxon>Pseudomonadota</taxon>
        <taxon>Alphaproteobacteria</taxon>
        <taxon>Rhodobacterales</taxon>
        <taxon>Paracoccaceae</taxon>
        <taxon>Paracoccus</taxon>
    </lineage>
</organism>
<keyword evidence="2 5" id="KW-0808">Transferase</keyword>
<evidence type="ECO:0000259" key="7">
    <source>
        <dbReference type="PROSITE" id="PS51686"/>
    </source>
</evidence>
<dbReference type="PROSITE" id="PS51686">
    <property type="entry name" value="SAM_MT_RSMB_NOP"/>
    <property type="match status" value="1"/>
</dbReference>
<dbReference type="InterPro" id="IPR054728">
    <property type="entry name" value="RsmB-like_ferredoxin"/>
</dbReference>
<dbReference type="InterPro" id="IPR029063">
    <property type="entry name" value="SAM-dependent_MTases_sf"/>
</dbReference>
<dbReference type="SUPFAM" id="SSF53335">
    <property type="entry name" value="S-adenosyl-L-methionine-dependent methyltransferases"/>
    <property type="match status" value="1"/>
</dbReference>
<dbReference type="InterPro" id="IPR049560">
    <property type="entry name" value="MeTrfase_RsmB-F_NOP2_cat"/>
</dbReference>
<evidence type="ECO:0000256" key="6">
    <source>
        <dbReference type="SAM" id="MobiDB-lite"/>
    </source>
</evidence>
<dbReference type="GO" id="GO:0008173">
    <property type="term" value="F:RNA methyltransferase activity"/>
    <property type="evidence" value="ECO:0007669"/>
    <property type="project" value="InterPro"/>
</dbReference>
<dbReference type="InterPro" id="IPR023267">
    <property type="entry name" value="RCMT"/>
</dbReference>
<keyword evidence="1 5" id="KW-0489">Methyltransferase</keyword>
<keyword evidence="3 5" id="KW-0949">S-adenosyl-L-methionine</keyword>
<dbReference type="Pfam" id="PF01189">
    <property type="entry name" value="Methyltr_RsmB-F"/>
    <property type="match status" value="1"/>
</dbReference>
<gene>
    <name evidence="8" type="ORF">IC63_05665</name>
</gene>
<dbReference type="RefSeq" id="WP_036717723.1">
    <property type="nucleotide sequence ID" value="NZ_JRKS01000011.1"/>
</dbReference>
<feature type="active site" description="Nucleophile" evidence="5">
    <location>
        <position position="338"/>
    </location>
</feature>
<evidence type="ECO:0000256" key="4">
    <source>
        <dbReference type="ARBA" id="ARBA00022884"/>
    </source>
</evidence>
<accession>A0A099FCP5</accession>
<evidence type="ECO:0000256" key="1">
    <source>
        <dbReference type="ARBA" id="ARBA00022603"/>
    </source>
</evidence>
<feature type="domain" description="SAM-dependent MTase RsmB/NOP-type" evidence="7">
    <location>
        <begin position="135"/>
        <end position="383"/>
    </location>
</feature>
<comment type="similarity">
    <text evidence="5">Belongs to the class I-like SAM-binding methyltransferase superfamily. RsmB/NOP family.</text>
</comment>
<dbReference type="InterPro" id="IPR001678">
    <property type="entry name" value="MeTrfase_RsmB-F_NOP2_dom"/>
</dbReference>
<feature type="binding site" evidence="5">
    <location>
        <position position="247"/>
    </location>
    <ligand>
        <name>S-adenosyl-L-methionine</name>
        <dbReference type="ChEBI" id="CHEBI:59789"/>
    </ligand>
</feature>
<evidence type="ECO:0000256" key="5">
    <source>
        <dbReference type="PROSITE-ProRule" id="PRU01023"/>
    </source>
</evidence>
<reference evidence="8 9" key="1">
    <citation type="submission" date="2014-09" db="EMBL/GenBank/DDBJ databases">
        <authorList>
            <person name="McGinnis J.M."/>
            <person name="Wolfgang W.J."/>
        </authorList>
    </citation>
    <scope>NUCLEOTIDE SEQUENCE [LARGE SCALE GENOMIC DNA]</scope>
    <source>
        <strain evidence="8 9">HAMBI 3106</strain>
    </source>
</reference>
<dbReference type="AlphaFoldDB" id="A0A099FCP5"/>
<evidence type="ECO:0000256" key="3">
    <source>
        <dbReference type="ARBA" id="ARBA00022691"/>
    </source>
</evidence>
<dbReference type="GO" id="GO:0003723">
    <property type="term" value="F:RNA binding"/>
    <property type="evidence" value="ECO:0007669"/>
    <property type="project" value="UniProtKB-UniRule"/>
</dbReference>
<dbReference type="Gene3D" id="3.40.50.150">
    <property type="entry name" value="Vaccinia Virus protein VP39"/>
    <property type="match status" value="1"/>
</dbReference>
<dbReference type="Proteomes" id="UP000029917">
    <property type="component" value="Unassembled WGS sequence"/>
</dbReference>
<reference evidence="8 9" key="2">
    <citation type="submission" date="2014-10" db="EMBL/GenBank/DDBJ databases">
        <title>Paracoccus sanguinis sp. nov., isolated from clinical specimens of New York State patients.</title>
        <authorList>
            <person name="Mingle L.A."/>
            <person name="Cole J.A."/>
            <person name="Lapierre P."/>
            <person name="Musser K.A."/>
        </authorList>
    </citation>
    <scope>NUCLEOTIDE SEQUENCE [LARGE SCALE GENOMIC DNA]</scope>
    <source>
        <strain evidence="8 9">HAMBI 3106</strain>
    </source>
</reference>
<feature type="binding site" evidence="5">
    <location>
        <position position="285"/>
    </location>
    <ligand>
        <name>S-adenosyl-L-methionine</name>
        <dbReference type="ChEBI" id="CHEBI:59789"/>
    </ligand>
</feature>
<sequence>MTPAARAAAAIEILDDIRAGQPAEARLIRWARASRYAGSGDRAAVRDLVFDTLRRLRSRAALGGGEDGRSLILGACRDEGADPALIFSGEGHAPPPLTPAEQAAGRPPTAAEATDLPDWIADRLQTDLGAEFLPVAAAMRERAPVWLRVNQARASREDARAGLARDGIDAEPDPRCDTALRVTAGARRLQGSGAFRDGLIELQDLSPQIACASIAAGPGTRVLDYCAGGGGKALALAARGATVTAWDAAPARMADLPVRAARAGADIELVRNGRPRGDFDVVLTDVPCSGSGTWRRTPDAKWRLTADDLQAVLAVQAQILDEAVTLVRPGGTLVYMTCSLFRAENDAQIASFLDRHPRFSRHSARTLTPLDASDGFFAEYLIC</sequence>
<comment type="caution">
    <text evidence="5">Lacks conserved residue(s) required for the propagation of feature annotation.</text>
</comment>